<dbReference type="PANTHER" id="PTHR10579">
    <property type="entry name" value="CALCIUM-ACTIVATED CHLORIDE CHANNEL REGULATOR"/>
    <property type="match status" value="1"/>
</dbReference>
<dbReference type="EMBL" id="QOQW01000028">
    <property type="protein sequence ID" value="RCK78074.1"/>
    <property type="molecule type" value="Genomic_DNA"/>
</dbReference>
<feature type="transmembrane region" description="Helical" evidence="1">
    <location>
        <begin position="52"/>
        <end position="70"/>
    </location>
</feature>
<dbReference type="PANTHER" id="PTHR10579:SF43">
    <property type="entry name" value="ZINC FINGER (C3HC4-TYPE RING FINGER) FAMILY PROTEIN"/>
    <property type="match status" value="1"/>
</dbReference>
<dbReference type="AlphaFoldDB" id="A0A367ZIW9"/>
<dbReference type="Pfam" id="PF00092">
    <property type="entry name" value="VWA"/>
    <property type="match status" value="1"/>
</dbReference>
<comment type="caution">
    <text evidence="3">The sequence shown here is derived from an EMBL/GenBank/DDBJ whole genome shotgun (WGS) entry which is preliminary data.</text>
</comment>
<proteinExistence type="predicted"/>
<keyword evidence="1" id="KW-0472">Membrane</keyword>
<feature type="domain" description="VWFA" evidence="2">
    <location>
        <begin position="215"/>
        <end position="425"/>
    </location>
</feature>
<organism evidence="3 4">
    <name type="scientific">Candidatus Ozemobacter sibiricus</name>
    <dbReference type="NCBI Taxonomy" id="2268124"/>
    <lineage>
        <taxon>Bacteria</taxon>
        <taxon>Candidatus Ozemobacteria</taxon>
        <taxon>Candidatus Ozemobacterales</taxon>
        <taxon>Candidatus Ozemobacteraceae</taxon>
        <taxon>Candidatus Ozemobacter</taxon>
    </lineage>
</organism>
<evidence type="ECO:0000259" key="2">
    <source>
        <dbReference type="PROSITE" id="PS50234"/>
    </source>
</evidence>
<sequence length="620" mass="68845">MNKLRLVLLVILTANLALIAWDLYGAHLTGLFRPTDDWLFHTELEPRPVRDGPWVILALWLCLEFIRVMLMGGMIASFLVVIVIMAVLASVSGPMIGSITDQGWMSAERAQRANDLALSVGGAKDVNAFRRNLQKGYLPSPTDVTFEGLYYDYTFDTGKGRAAPPETAGGAKRLFYPTYTTAVTTHPLTGEVERYLAVGLNSDLTAADFQRKKLNLLVVLDISGSMSSPFDRYYYDRFTGRRLENKRYDTDQSLSKLEVACRSIVDLLDHLRPDDRFGMVLFDHQAYLAKSLRLVSATDMPAIRQHILALRPQGCTNMEAGLTMGIELLAPYANADPEEWENRIIFLTDAMPNTDDTSEEGLLGLTRAASQRRIYVSFVGIGLDFTSELIESITKVRGANYCAVFSNDQFRQKLVEEFEFMVTPLLFDLTLQVKADGYVIEKVYGSPEANEATGELMRVNTLFPTRTVGGEAKGGLVLLKVRQIGPSPHLTLEARCLDRAGRTVTNRTAVTFPTGEGERFDTTGIRKGVLLARYGQLVKDWLSAARQSRAGLMAAEQRRAGLGLWERPSQPLTVDAPWGDLIRSFLAHFRQEADVIGDPALARETQVLETLATWPGQQGG</sequence>
<protein>
    <recommendedName>
        <fullName evidence="2">VWFA domain-containing protein</fullName>
    </recommendedName>
</protein>
<dbReference type="InterPro" id="IPR051266">
    <property type="entry name" value="CLCR"/>
</dbReference>
<keyword evidence="1" id="KW-0812">Transmembrane</keyword>
<dbReference type="PROSITE" id="PS50234">
    <property type="entry name" value="VWFA"/>
    <property type="match status" value="1"/>
</dbReference>
<feature type="transmembrane region" description="Helical" evidence="1">
    <location>
        <begin position="77"/>
        <end position="96"/>
    </location>
</feature>
<dbReference type="SUPFAM" id="SSF53300">
    <property type="entry name" value="vWA-like"/>
    <property type="match status" value="1"/>
</dbReference>
<name>A0A367ZIW9_9BACT</name>
<keyword evidence="1" id="KW-1133">Transmembrane helix</keyword>
<evidence type="ECO:0000313" key="4">
    <source>
        <dbReference type="Proteomes" id="UP000252355"/>
    </source>
</evidence>
<dbReference type="Gene3D" id="3.40.50.410">
    <property type="entry name" value="von Willebrand factor, type A domain"/>
    <property type="match status" value="1"/>
</dbReference>
<dbReference type="SMART" id="SM00327">
    <property type="entry name" value="VWA"/>
    <property type="match status" value="1"/>
</dbReference>
<dbReference type="Proteomes" id="UP000252355">
    <property type="component" value="Unassembled WGS sequence"/>
</dbReference>
<evidence type="ECO:0000313" key="3">
    <source>
        <dbReference type="EMBL" id="RCK78074.1"/>
    </source>
</evidence>
<accession>A0A367ZIW9</accession>
<dbReference type="InterPro" id="IPR002035">
    <property type="entry name" value="VWF_A"/>
</dbReference>
<evidence type="ECO:0000256" key="1">
    <source>
        <dbReference type="SAM" id="Phobius"/>
    </source>
</evidence>
<reference evidence="3 4" key="1">
    <citation type="submission" date="2018-05" db="EMBL/GenBank/DDBJ databases">
        <title>A metagenomic window into the 2 km-deep terrestrial subsurface aquifer revealed taxonomically and functionally diverse microbial community comprising novel uncultured bacterial lineages.</title>
        <authorList>
            <person name="Kadnikov V.V."/>
            <person name="Mardanov A.V."/>
            <person name="Beletsky A.V."/>
            <person name="Banks D."/>
            <person name="Pimenov N.V."/>
            <person name="Frank Y.A."/>
            <person name="Karnachuk O.V."/>
            <person name="Ravin N.V."/>
        </authorList>
    </citation>
    <scope>NUCLEOTIDE SEQUENCE [LARGE SCALE GENOMIC DNA]</scope>
    <source>
        <strain evidence="3">BY5</strain>
    </source>
</reference>
<dbReference type="InterPro" id="IPR036465">
    <property type="entry name" value="vWFA_dom_sf"/>
</dbReference>
<gene>
    <name evidence="3" type="ORF">OZSIB_1850</name>
</gene>